<evidence type="ECO:0000256" key="8">
    <source>
        <dbReference type="ARBA" id="ARBA00023170"/>
    </source>
</evidence>
<organism evidence="11">
    <name type="scientific">Brachionus rotundiformis</name>
    <dbReference type="NCBI Taxonomy" id="96890"/>
    <lineage>
        <taxon>Eukaryota</taxon>
        <taxon>Metazoa</taxon>
        <taxon>Spiralia</taxon>
        <taxon>Gnathifera</taxon>
        <taxon>Rotifera</taxon>
        <taxon>Eurotatoria</taxon>
        <taxon>Monogononta</taxon>
        <taxon>Pseudotrocha</taxon>
        <taxon>Ploima</taxon>
        <taxon>Brachionidae</taxon>
        <taxon>Brachionus</taxon>
    </lineage>
</organism>
<dbReference type="GO" id="GO:0030154">
    <property type="term" value="P:cell differentiation"/>
    <property type="evidence" value="ECO:0007669"/>
    <property type="project" value="TreeGrafter"/>
</dbReference>
<dbReference type="Gene3D" id="1.10.565.10">
    <property type="entry name" value="Retinoid X Receptor"/>
    <property type="match status" value="1"/>
</dbReference>
<keyword evidence="5" id="KW-0805">Transcription regulation</keyword>
<evidence type="ECO:0000256" key="5">
    <source>
        <dbReference type="ARBA" id="ARBA00023015"/>
    </source>
</evidence>
<reference evidence="11" key="1">
    <citation type="journal article" date="2017" name="Gen. Comp. Endocrinol.">
        <title>Genome-wide identification of nuclear receptor (NR) genes and the evolutionary significance of the NR1O subfamily in the monogonont rotifer Brachionus spp.</title>
        <authorList>
            <person name="Kim D.H."/>
            <person name="Kim H.S."/>
            <person name="Hwang D.S."/>
            <person name="Kim H.J."/>
            <person name="Hagiwara A."/>
            <person name="Lee J.S."/>
            <person name="Jeong C.B."/>
        </authorList>
    </citation>
    <scope>NUCLEOTIDE SEQUENCE</scope>
</reference>
<dbReference type="InterPro" id="IPR001628">
    <property type="entry name" value="Znf_hrmn_rcpt"/>
</dbReference>
<dbReference type="GO" id="GO:0045944">
    <property type="term" value="P:positive regulation of transcription by RNA polymerase II"/>
    <property type="evidence" value="ECO:0007669"/>
    <property type="project" value="TreeGrafter"/>
</dbReference>
<keyword evidence="4" id="KW-0862">Zinc</keyword>
<proteinExistence type="inferred from homology"/>
<dbReference type="PANTHER" id="PTHR24082:SF473">
    <property type="entry name" value="ECDYSONE-INDUCED PROTEIN 75B, ISOFORM B"/>
    <property type="match status" value="1"/>
</dbReference>
<dbReference type="InterPro" id="IPR050234">
    <property type="entry name" value="Nuclear_hormone_rcpt_NR1"/>
</dbReference>
<dbReference type="InterPro" id="IPR013088">
    <property type="entry name" value="Znf_NHR/GATA"/>
</dbReference>
<dbReference type="PANTHER" id="PTHR24082">
    <property type="entry name" value="NUCLEAR HORMONE RECEPTOR"/>
    <property type="match status" value="1"/>
</dbReference>
<dbReference type="SUPFAM" id="SSF48508">
    <property type="entry name" value="Nuclear receptor ligand-binding domain"/>
    <property type="match status" value="1"/>
</dbReference>
<dbReference type="GO" id="GO:0004879">
    <property type="term" value="F:nuclear receptor activity"/>
    <property type="evidence" value="ECO:0007669"/>
    <property type="project" value="TreeGrafter"/>
</dbReference>
<dbReference type="Pfam" id="PF00105">
    <property type="entry name" value="zf-C4"/>
    <property type="match status" value="1"/>
</dbReference>
<name>A0A221CAX6_9BILA</name>
<keyword evidence="7" id="KW-0804">Transcription</keyword>
<keyword evidence="8 11" id="KW-0675">Receptor</keyword>
<dbReference type="PROSITE" id="PS51030">
    <property type="entry name" value="NUCLEAR_REC_DBD_2"/>
    <property type="match status" value="1"/>
</dbReference>
<evidence type="ECO:0000256" key="7">
    <source>
        <dbReference type="ARBA" id="ARBA00023163"/>
    </source>
</evidence>
<dbReference type="CDD" id="cd06916">
    <property type="entry name" value="NR_DBD_like"/>
    <property type="match status" value="1"/>
</dbReference>
<evidence type="ECO:0000313" key="11">
    <source>
        <dbReference type="EMBL" id="ASL70506.1"/>
    </source>
</evidence>
<dbReference type="GO" id="GO:0008270">
    <property type="term" value="F:zinc ion binding"/>
    <property type="evidence" value="ECO:0007669"/>
    <property type="project" value="UniProtKB-KW"/>
</dbReference>
<dbReference type="GO" id="GO:0009755">
    <property type="term" value="P:hormone-mediated signaling pathway"/>
    <property type="evidence" value="ECO:0007669"/>
    <property type="project" value="TreeGrafter"/>
</dbReference>
<reference evidence="11" key="2">
    <citation type="submission" date="2017-06" db="EMBL/GenBank/DDBJ databases">
        <authorList>
            <person name="Kim H.J."/>
            <person name="Triplett B.A."/>
        </authorList>
    </citation>
    <scope>NUCLEOTIDE SEQUENCE</scope>
</reference>
<dbReference type="PRINTS" id="PR00047">
    <property type="entry name" value="STROIDFINGER"/>
</dbReference>
<evidence type="ECO:0000256" key="9">
    <source>
        <dbReference type="ARBA" id="ARBA00023242"/>
    </source>
</evidence>
<dbReference type="GO" id="GO:0000122">
    <property type="term" value="P:negative regulation of transcription by RNA polymerase II"/>
    <property type="evidence" value="ECO:0007669"/>
    <property type="project" value="TreeGrafter"/>
</dbReference>
<evidence type="ECO:0000256" key="6">
    <source>
        <dbReference type="ARBA" id="ARBA00023125"/>
    </source>
</evidence>
<keyword evidence="3" id="KW-0863">Zinc-finger</keyword>
<evidence type="ECO:0000256" key="4">
    <source>
        <dbReference type="ARBA" id="ARBA00022833"/>
    </source>
</evidence>
<keyword evidence="6" id="KW-0238">DNA-binding</keyword>
<feature type="domain" description="Nuclear receptor" evidence="10">
    <location>
        <begin position="22"/>
        <end position="97"/>
    </location>
</feature>
<dbReference type="EMBL" id="MF360822">
    <property type="protein sequence ID" value="ASL70506.1"/>
    <property type="molecule type" value="Genomic_DNA"/>
</dbReference>
<evidence type="ECO:0000256" key="2">
    <source>
        <dbReference type="ARBA" id="ARBA00022723"/>
    </source>
</evidence>
<sequence length="415" mass="48156">MNSTSSLQDSDTEKKTKPLFNFGKCKVCKDKATGIHYGVASCEGCKGFFKRSVEKNEKYVCYFGFKCEITPKQRKKCKFCRWKACLAAGMSFEGIKMGRIPKLEKEKAKLFTDSLSDEENEPIMDVDTEMRSLVLPSSKSVSPVSNQSSMSPVERYCSNTSYFNEPPAKVISDQSFTISFDINSILESCLEPSHLVFSILRDRCYQLYVQFAEKYEKQYDKALRVIRKLEASLVNENLSKVELWEYFLRETSYHTKTSFMYLKQLPGFETIKITDLTKILDLNIFILYGLRLYKLFINGEHYVIHENNVQFNRNNMYKCLGIDLTNRIMYYHARLNTLNLTSQEVSLLIPYILSSTKTDFEDADSITRVNEYYKHALAQEFLVNKRSPTFINQLAKYLGYTIDISNRCKKLQLTS</sequence>
<keyword evidence="9" id="KW-0539">Nucleus</keyword>
<dbReference type="SUPFAM" id="SSF57716">
    <property type="entry name" value="Glucocorticoid receptor-like (DNA-binding domain)"/>
    <property type="match status" value="1"/>
</dbReference>
<dbReference type="InterPro" id="IPR035500">
    <property type="entry name" value="NHR-like_dom_sf"/>
</dbReference>
<dbReference type="GO" id="GO:0000978">
    <property type="term" value="F:RNA polymerase II cis-regulatory region sequence-specific DNA binding"/>
    <property type="evidence" value="ECO:0007669"/>
    <property type="project" value="TreeGrafter"/>
</dbReference>
<dbReference type="FunFam" id="3.30.50.10:FF:000030">
    <property type="entry name" value="Nuclear Hormone Receptor family"/>
    <property type="match status" value="1"/>
</dbReference>
<comment type="similarity">
    <text evidence="1">Belongs to the nuclear hormone receptor family.</text>
</comment>
<dbReference type="AlphaFoldDB" id="A0A221CAX6"/>
<dbReference type="PROSITE" id="PS00031">
    <property type="entry name" value="NUCLEAR_REC_DBD_1"/>
    <property type="match status" value="1"/>
</dbReference>
<keyword evidence="2" id="KW-0479">Metal-binding</keyword>
<dbReference type="SMART" id="SM00399">
    <property type="entry name" value="ZnF_C4"/>
    <property type="match status" value="1"/>
</dbReference>
<evidence type="ECO:0000259" key="10">
    <source>
        <dbReference type="PROSITE" id="PS51030"/>
    </source>
</evidence>
<protein>
    <submittedName>
        <fullName evidence="11">Nuclear receptor</fullName>
    </submittedName>
</protein>
<evidence type="ECO:0000256" key="1">
    <source>
        <dbReference type="ARBA" id="ARBA00005993"/>
    </source>
</evidence>
<dbReference type="Gene3D" id="3.30.50.10">
    <property type="entry name" value="Erythroid Transcription Factor GATA-1, subunit A"/>
    <property type="match status" value="1"/>
</dbReference>
<accession>A0A221CAX6</accession>
<evidence type="ECO:0000256" key="3">
    <source>
        <dbReference type="ARBA" id="ARBA00022771"/>
    </source>
</evidence>